<reference evidence="1" key="1">
    <citation type="submission" date="2021-01" db="EMBL/GenBank/DDBJ databases">
        <authorList>
            <person name="Corre E."/>
            <person name="Pelletier E."/>
            <person name="Niang G."/>
            <person name="Scheremetjew M."/>
            <person name="Finn R."/>
            <person name="Kale V."/>
            <person name="Holt S."/>
            <person name="Cochrane G."/>
            <person name="Meng A."/>
            <person name="Brown T."/>
            <person name="Cohen L."/>
        </authorList>
    </citation>
    <scope>NUCLEOTIDE SEQUENCE</scope>
    <source>
        <strain evidence="1">OF101</strain>
    </source>
</reference>
<sequence>MASKMMRRLVAAGGLHLAASNFSHYPDAAILVQNHVSARSGQPDDYDYERPQMHGLEKAKDSLVNSGKEIDSIMRNTKEALQNLTIAMNSPANRRCDLEEPLPEGSGTQLYIVDNADLRAATSGIGYRFQKVLWDRDMKTIARWGSTIEGVDHGDGWVQVGNCFLPTAVQDKPVLQLQQTKAKLMVADPAALLEIDGAPTMYSGPKAIQDRPREVELAQESAEDAVDKNGVALGDTMEVTIKGGDHDGQVVKGVVEDRDAENDVYELYLPHAPEGHRHVSSIPFSWLRRPDESAGKDGVLLFWAVTSKPSTMDLVTKNIDHLRSTYRGKADVFLLHIDDKAMWMERSEEWYNSSVQFSSEYRIPKQFYASASMLYAADFYPPQVRLGKMTLPQVVSKRDYKWIWMVDEDIDFSATDLNKLFGDADRSGSLIVAPAVSFEDRLTTLKAATKMYATGCSAANAMCFIHVPKPVCQYRYVNFVEAMFPIMKPVAFHDLVACEDCSAQIDRLWCMRPAAKLLQDHQQVCAILDQATVTHTNGKTLRKWETVDRSYAGLRKMEGQQGDFVEDIATYKCVP</sequence>
<accession>A0A7S1Q814</accession>
<name>A0A7S1Q814_ALECA</name>
<dbReference type="EMBL" id="HBGE01029544">
    <property type="protein sequence ID" value="CAD9122052.1"/>
    <property type="molecule type" value="Transcribed_RNA"/>
</dbReference>
<organism evidence="1">
    <name type="scientific">Alexandrium catenella</name>
    <name type="common">Red tide dinoflagellate</name>
    <name type="synonym">Gonyaulax catenella</name>
    <dbReference type="NCBI Taxonomy" id="2925"/>
    <lineage>
        <taxon>Eukaryota</taxon>
        <taxon>Sar</taxon>
        <taxon>Alveolata</taxon>
        <taxon>Dinophyceae</taxon>
        <taxon>Gonyaulacales</taxon>
        <taxon>Pyrocystaceae</taxon>
        <taxon>Alexandrium</taxon>
    </lineage>
</organism>
<evidence type="ECO:0000313" key="1">
    <source>
        <dbReference type="EMBL" id="CAD9122052.1"/>
    </source>
</evidence>
<gene>
    <name evidence="1" type="ORF">ACAT0790_LOCUS17763</name>
</gene>
<proteinExistence type="predicted"/>
<protein>
    <submittedName>
        <fullName evidence="1">Uncharacterized protein</fullName>
    </submittedName>
</protein>
<dbReference type="AlphaFoldDB" id="A0A7S1Q814"/>